<dbReference type="OrthoDB" id="9765600at2"/>
<keyword evidence="5" id="KW-1185">Reference proteome</keyword>
<sequence length="148" mass="16063">MTVEPEGTREIWFLTGSQDEHGEDALARVAAQSQQVVAELDSSGDVPLPIVWRPVLTDAAAITATMVAANTDDRCAGVIAWMHDFSPARMWAAGLQTLRKPLLRLRAPADLPRPWTTATALPTHRKRSTRPPAIDKTATVYQLLAGGL</sequence>
<dbReference type="AlphaFoldDB" id="A0A285I076"/>
<organism evidence="4 5">
    <name type="scientific">Paractinoplanes atraurantiacus</name>
    <dbReference type="NCBI Taxonomy" id="1036182"/>
    <lineage>
        <taxon>Bacteria</taxon>
        <taxon>Bacillati</taxon>
        <taxon>Actinomycetota</taxon>
        <taxon>Actinomycetes</taxon>
        <taxon>Micromonosporales</taxon>
        <taxon>Micromonosporaceae</taxon>
        <taxon>Paractinoplanes</taxon>
    </lineage>
</organism>
<dbReference type="EMBL" id="OBDY01000006">
    <property type="protein sequence ID" value="SNY41359.1"/>
    <property type="molecule type" value="Genomic_DNA"/>
</dbReference>
<evidence type="ECO:0000313" key="4">
    <source>
        <dbReference type="EMBL" id="SNY41359.1"/>
    </source>
</evidence>
<reference evidence="4 5" key="1">
    <citation type="submission" date="2017-09" db="EMBL/GenBank/DDBJ databases">
        <authorList>
            <person name="Ehlers B."/>
            <person name="Leendertz F.H."/>
        </authorList>
    </citation>
    <scope>NUCLEOTIDE SEQUENCE [LARGE SCALE GENOMIC DNA]</scope>
    <source>
        <strain evidence="4 5">CGMCC 4.6857</strain>
    </source>
</reference>
<dbReference type="InterPro" id="IPR038583">
    <property type="entry name" value="AraA_N_sf"/>
</dbReference>
<gene>
    <name evidence="4" type="ORF">SAMN05421748_106157</name>
</gene>
<evidence type="ECO:0000259" key="3">
    <source>
        <dbReference type="Pfam" id="PF02610"/>
    </source>
</evidence>
<dbReference type="InterPro" id="IPR003762">
    <property type="entry name" value="Lara_isomerase"/>
</dbReference>
<dbReference type="PANTHER" id="PTHR38464:SF1">
    <property type="entry name" value="L-ARABINOSE ISOMERASE"/>
    <property type="match status" value="1"/>
</dbReference>
<dbReference type="GO" id="GO:0008733">
    <property type="term" value="F:L-arabinose isomerase activity"/>
    <property type="evidence" value="ECO:0007669"/>
    <property type="project" value="InterPro"/>
</dbReference>
<evidence type="ECO:0000256" key="1">
    <source>
        <dbReference type="ARBA" id="ARBA00023235"/>
    </source>
</evidence>
<dbReference type="GO" id="GO:0019569">
    <property type="term" value="P:L-arabinose catabolic process to D-xylulose 5-phosphate"/>
    <property type="evidence" value="ECO:0007669"/>
    <property type="project" value="TreeGrafter"/>
</dbReference>
<dbReference type="PANTHER" id="PTHR38464">
    <property type="entry name" value="L-ARABINOSE ISOMERASE"/>
    <property type="match status" value="1"/>
</dbReference>
<protein>
    <submittedName>
        <fullName evidence="4">L-arabinose isomerase</fullName>
    </submittedName>
</protein>
<dbReference type="GO" id="GO:0005829">
    <property type="term" value="C:cytosol"/>
    <property type="evidence" value="ECO:0007669"/>
    <property type="project" value="TreeGrafter"/>
</dbReference>
<dbReference type="InterPro" id="IPR055389">
    <property type="entry name" value="AraA_N"/>
</dbReference>
<evidence type="ECO:0000256" key="2">
    <source>
        <dbReference type="ARBA" id="ARBA00023277"/>
    </source>
</evidence>
<proteinExistence type="predicted"/>
<keyword evidence="1 4" id="KW-0413">Isomerase</keyword>
<evidence type="ECO:0000313" key="5">
    <source>
        <dbReference type="Proteomes" id="UP000219612"/>
    </source>
</evidence>
<dbReference type="InterPro" id="IPR009015">
    <property type="entry name" value="Fucose_isomerase_N/cen_sf"/>
</dbReference>
<accession>A0A285I076</accession>
<dbReference type="Proteomes" id="UP000219612">
    <property type="component" value="Unassembled WGS sequence"/>
</dbReference>
<dbReference type="RefSeq" id="WP_097320980.1">
    <property type="nucleotide sequence ID" value="NZ_OBDY01000006.1"/>
</dbReference>
<keyword evidence="2" id="KW-0119">Carbohydrate metabolism</keyword>
<dbReference type="Gene3D" id="3.40.50.10940">
    <property type="match status" value="1"/>
</dbReference>
<feature type="domain" description="L-arabinose isomerase N-terminal" evidence="3">
    <location>
        <begin position="10"/>
        <end position="117"/>
    </location>
</feature>
<dbReference type="Pfam" id="PF02610">
    <property type="entry name" value="AraA_N"/>
    <property type="match status" value="1"/>
</dbReference>
<name>A0A285I076_9ACTN</name>
<dbReference type="SUPFAM" id="SSF53743">
    <property type="entry name" value="FucI/AraA N-terminal and middle domains"/>
    <property type="match status" value="1"/>
</dbReference>